<dbReference type="SUPFAM" id="SSF56672">
    <property type="entry name" value="DNA/RNA polymerases"/>
    <property type="match status" value="1"/>
</dbReference>
<evidence type="ECO:0000313" key="3">
    <source>
        <dbReference type="Proteomes" id="UP001642540"/>
    </source>
</evidence>
<reference evidence="2 3" key="1">
    <citation type="submission" date="2024-08" db="EMBL/GenBank/DDBJ databases">
        <authorList>
            <person name="Cucini C."/>
            <person name="Frati F."/>
        </authorList>
    </citation>
    <scope>NUCLEOTIDE SEQUENCE [LARGE SCALE GENOMIC DNA]</scope>
</reference>
<dbReference type="InterPro" id="IPR036691">
    <property type="entry name" value="Endo/exonu/phosph_ase_sf"/>
</dbReference>
<dbReference type="PANTHER" id="PTHR47027:SF20">
    <property type="entry name" value="REVERSE TRANSCRIPTASE-LIKE PROTEIN WITH RNA-DIRECTED DNA POLYMERASE DOMAIN"/>
    <property type="match status" value="1"/>
</dbReference>
<dbReference type="InterPro" id="IPR043502">
    <property type="entry name" value="DNA/RNA_pol_sf"/>
</dbReference>
<dbReference type="Pfam" id="PF14529">
    <property type="entry name" value="Exo_endo_phos_2"/>
    <property type="match status" value="1"/>
</dbReference>
<dbReference type="EMBL" id="CAXLJM020000112">
    <property type="protein sequence ID" value="CAL8136950.1"/>
    <property type="molecule type" value="Genomic_DNA"/>
</dbReference>
<dbReference type="CDD" id="cd01650">
    <property type="entry name" value="RT_nLTR_like"/>
    <property type="match status" value="1"/>
</dbReference>
<dbReference type="SUPFAM" id="SSF56219">
    <property type="entry name" value="DNase I-like"/>
    <property type="match status" value="1"/>
</dbReference>
<feature type="domain" description="Reverse transcriptase" evidence="1">
    <location>
        <begin position="432"/>
        <end position="714"/>
    </location>
</feature>
<dbReference type="InterPro" id="IPR000477">
    <property type="entry name" value="RT_dom"/>
</dbReference>
<dbReference type="PROSITE" id="PS50878">
    <property type="entry name" value="RT_POL"/>
    <property type="match status" value="1"/>
</dbReference>
<dbReference type="Proteomes" id="UP001642540">
    <property type="component" value="Unassembled WGS sequence"/>
</dbReference>
<sequence length="1046" mass="119704">MICYDKIKFAMEEILELHNNWILCRLKGNNAQMITIGCTYVPPQPEYNALIKEFAECLENYATTHPDLIIGGDFNARVADKTMLPYGNSSSASLTVARNSTDGIINARGKLLINYFTDLGLSLLNGRSSSDPKGDLTYVRSNGGSVVDLIWVPAHMLQRIHDFAVEEISASDHQPVAALVDWYTPGAVTHGKDRRQIKLAVQKFRWIPERATEFRQILSETSLNNDTENTAGSLYAVITDAIGSAANATNMTYTVRPMREPRTKNKPWFDAECSVAKKDMRRSLRRCKKHGYRENYLREYLKRRKHYEITIASKKKVYNELIRDKLSASSDPKEFWETVTRLRGSARHDCPISKTSWEAFYKDVLPSRELDKTEYIGVLDPDLDREISMAEIMGALKKLKLNKSPGLDGIRNEVLKSLPTHWLEVVMQLFNRIQANECFPEEMTDIEVVMLYKKGDPANPRNYRGISLINTILKLFSSIMLARLEKWAESSGVIPESQAGFRKKRGCADHIFTIEAIRQISRHRMKKRKLHLLFVDFARAFDSINHKKLWMRLNDVGVSAKFVRIFRDLYSKAAMRVRTREGASKRFDVAEGVLQGELTSPLFFALFISDIDDVFSALQSNGIRGLNINHNTSLHVLAYADDLVILADCPTHLQTKLDALSQYCQEKGLAVNVAKTKILVFNHCHSQQTSGLSFTYQSEPVEVVQEFTYLGITFCTCGKFHKHLNNIKAKCASVTGTIVSVILRSRTHDWGTVEKLLNALLMSIPLYAGEIWALEYAQEIEKLQLNLLKRVLTLPQCTPGYMIRVETGTRQIISTILKRALGWWAKVSHMPITRLPKICMNELAKLPTDTYQSNWLNSTYDILRRCGAGDTLDLQDMSTEGQNKAIGLALSTTRNYLMEEDLARLTNYSEFSSTYGRMKHNCNREMYLTYPISFHKKRIFAQLRLHGDRLPFLNVYANRVKNSFSPTKYCSICNANDNDDLFHVFCRCIVYEPLRLERSSITKHKVPDRRSFLKIFKKYDCEDVHQICSFVRASMYRRNSYLDEAV</sequence>
<dbReference type="PANTHER" id="PTHR47027">
    <property type="entry name" value="REVERSE TRANSCRIPTASE DOMAIN-CONTAINING PROTEIN"/>
    <property type="match status" value="1"/>
</dbReference>
<evidence type="ECO:0000259" key="1">
    <source>
        <dbReference type="PROSITE" id="PS50878"/>
    </source>
</evidence>
<keyword evidence="3" id="KW-1185">Reference proteome</keyword>
<gene>
    <name evidence="2" type="ORF">ODALV1_LOCUS26695</name>
</gene>
<comment type="caution">
    <text evidence="2">The sequence shown here is derived from an EMBL/GenBank/DDBJ whole genome shotgun (WGS) entry which is preliminary data.</text>
</comment>
<organism evidence="2 3">
    <name type="scientific">Orchesella dallaii</name>
    <dbReference type="NCBI Taxonomy" id="48710"/>
    <lineage>
        <taxon>Eukaryota</taxon>
        <taxon>Metazoa</taxon>
        <taxon>Ecdysozoa</taxon>
        <taxon>Arthropoda</taxon>
        <taxon>Hexapoda</taxon>
        <taxon>Collembola</taxon>
        <taxon>Entomobryomorpha</taxon>
        <taxon>Entomobryoidea</taxon>
        <taxon>Orchesellidae</taxon>
        <taxon>Orchesellinae</taxon>
        <taxon>Orchesella</taxon>
    </lineage>
</organism>
<accession>A0ABP1RW30</accession>
<protein>
    <recommendedName>
        <fullName evidence="1">Reverse transcriptase domain-containing protein</fullName>
    </recommendedName>
</protein>
<proteinExistence type="predicted"/>
<dbReference type="Pfam" id="PF00078">
    <property type="entry name" value="RVT_1"/>
    <property type="match status" value="1"/>
</dbReference>
<dbReference type="Gene3D" id="3.60.10.10">
    <property type="entry name" value="Endonuclease/exonuclease/phosphatase"/>
    <property type="match status" value="1"/>
</dbReference>
<evidence type="ECO:0000313" key="2">
    <source>
        <dbReference type="EMBL" id="CAL8136950.1"/>
    </source>
</evidence>
<name>A0ABP1RW30_9HEXA</name>
<dbReference type="InterPro" id="IPR005135">
    <property type="entry name" value="Endo/exonuclease/phosphatase"/>
</dbReference>